<dbReference type="PROSITE" id="PS50181">
    <property type="entry name" value="FBOX"/>
    <property type="match status" value="1"/>
</dbReference>
<feature type="compositionally biased region" description="Low complexity" evidence="1">
    <location>
        <begin position="36"/>
        <end position="56"/>
    </location>
</feature>
<dbReference type="Proteomes" id="UP000275078">
    <property type="component" value="Unassembled WGS sequence"/>
</dbReference>
<keyword evidence="4" id="KW-1185">Reference proteome</keyword>
<name>A0A3N4IAV8_ASCIM</name>
<dbReference type="CDD" id="cd09917">
    <property type="entry name" value="F-box_SF"/>
    <property type="match status" value="1"/>
</dbReference>
<dbReference type="AlphaFoldDB" id="A0A3N4IAV8"/>
<protein>
    <recommendedName>
        <fullName evidence="2">F-box domain-containing protein</fullName>
    </recommendedName>
</protein>
<evidence type="ECO:0000256" key="1">
    <source>
        <dbReference type="SAM" id="MobiDB-lite"/>
    </source>
</evidence>
<feature type="domain" description="F-box" evidence="2">
    <location>
        <begin position="60"/>
        <end position="98"/>
    </location>
</feature>
<evidence type="ECO:0000259" key="2">
    <source>
        <dbReference type="PROSITE" id="PS50181"/>
    </source>
</evidence>
<dbReference type="InterPro" id="IPR036047">
    <property type="entry name" value="F-box-like_dom_sf"/>
</dbReference>
<gene>
    <name evidence="3" type="ORF">BJ508DRAFT_328773</name>
</gene>
<sequence>MARDRLAGTLRPATVERPFPSFYPVSRHSKPKANISTTTLPPTPTSTQQQQHQHQQSTSYFPLLRLPVELTNLILTFTQLSSLRNLRQTCHALNNLINPILPTRTLHLTISSGRFLLSPSDPSLRLELAHFLRKTLFTLPLSRIAVVEELRIRINDITGPVTRSKETVRSGDYDGFAGMTSLKIVRIRSANTSRIWEIGQMRKAERVMPINAPAGSQLSKRAAVGKDAVAYMPVVQALQTLIPLGVVVEVEMRVQPEDRRRFGGRGGVVLRELGKVLSGREGGGVKQEGVRREKVTVVKKVRTQEERELVYGEGRGKVGGELYIWSIWCIVDDLQGPGETMREPWKRCWEARVVRDADGMLET</sequence>
<accession>A0A3N4IAV8</accession>
<proteinExistence type="predicted"/>
<dbReference type="SUPFAM" id="SSF81383">
    <property type="entry name" value="F-box domain"/>
    <property type="match status" value="1"/>
</dbReference>
<organism evidence="3 4">
    <name type="scientific">Ascobolus immersus RN42</name>
    <dbReference type="NCBI Taxonomy" id="1160509"/>
    <lineage>
        <taxon>Eukaryota</taxon>
        <taxon>Fungi</taxon>
        <taxon>Dikarya</taxon>
        <taxon>Ascomycota</taxon>
        <taxon>Pezizomycotina</taxon>
        <taxon>Pezizomycetes</taxon>
        <taxon>Pezizales</taxon>
        <taxon>Ascobolaceae</taxon>
        <taxon>Ascobolus</taxon>
    </lineage>
</organism>
<evidence type="ECO:0000313" key="4">
    <source>
        <dbReference type="Proteomes" id="UP000275078"/>
    </source>
</evidence>
<dbReference type="InterPro" id="IPR001810">
    <property type="entry name" value="F-box_dom"/>
</dbReference>
<dbReference type="EMBL" id="ML119705">
    <property type="protein sequence ID" value="RPA78884.1"/>
    <property type="molecule type" value="Genomic_DNA"/>
</dbReference>
<reference evidence="3 4" key="1">
    <citation type="journal article" date="2018" name="Nat. Ecol. Evol.">
        <title>Pezizomycetes genomes reveal the molecular basis of ectomycorrhizal truffle lifestyle.</title>
        <authorList>
            <person name="Murat C."/>
            <person name="Payen T."/>
            <person name="Noel B."/>
            <person name="Kuo A."/>
            <person name="Morin E."/>
            <person name="Chen J."/>
            <person name="Kohler A."/>
            <person name="Krizsan K."/>
            <person name="Balestrini R."/>
            <person name="Da Silva C."/>
            <person name="Montanini B."/>
            <person name="Hainaut M."/>
            <person name="Levati E."/>
            <person name="Barry K.W."/>
            <person name="Belfiori B."/>
            <person name="Cichocki N."/>
            <person name="Clum A."/>
            <person name="Dockter R.B."/>
            <person name="Fauchery L."/>
            <person name="Guy J."/>
            <person name="Iotti M."/>
            <person name="Le Tacon F."/>
            <person name="Lindquist E.A."/>
            <person name="Lipzen A."/>
            <person name="Malagnac F."/>
            <person name="Mello A."/>
            <person name="Molinier V."/>
            <person name="Miyauchi S."/>
            <person name="Poulain J."/>
            <person name="Riccioni C."/>
            <person name="Rubini A."/>
            <person name="Sitrit Y."/>
            <person name="Splivallo R."/>
            <person name="Traeger S."/>
            <person name="Wang M."/>
            <person name="Zifcakova L."/>
            <person name="Wipf D."/>
            <person name="Zambonelli A."/>
            <person name="Paolocci F."/>
            <person name="Nowrousian M."/>
            <person name="Ottonello S."/>
            <person name="Baldrian P."/>
            <person name="Spatafora J.W."/>
            <person name="Henrissat B."/>
            <person name="Nagy L.G."/>
            <person name="Aury J.M."/>
            <person name="Wincker P."/>
            <person name="Grigoriev I.V."/>
            <person name="Bonfante P."/>
            <person name="Martin F.M."/>
        </authorList>
    </citation>
    <scope>NUCLEOTIDE SEQUENCE [LARGE SCALE GENOMIC DNA]</scope>
    <source>
        <strain evidence="3 4">RN42</strain>
    </source>
</reference>
<evidence type="ECO:0000313" key="3">
    <source>
        <dbReference type="EMBL" id="RPA78884.1"/>
    </source>
</evidence>
<feature type="region of interest" description="Disordered" evidence="1">
    <location>
        <begin position="20"/>
        <end position="56"/>
    </location>
</feature>